<feature type="chain" id="PRO_5004586088" evidence="3">
    <location>
        <begin position="21"/>
        <end position="304"/>
    </location>
</feature>
<dbReference type="InterPro" id="IPR050300">
    <property type="entry name" value="GDXG_lipolytic_enzyme"/>
</dbReference>
<proteinExistence type="predicted"/>
<evidence type="ECO:0000313" key="5">
    <source>
        <dbReference type="EMBL" id="AGU49993.1"/>
    </source>
</evidence>
<name>T1XBR3_VARPD</name>
<evidence type="ECO:0000256" key="1">
    <source>
        <dbReference type="ARBA" id="ARBA00022801"/>
    </source>
</evidence>
<evidence type="ECO:0000256" key="2">
    <source>
        <dbReference type="SAM" id="MobiDB-lite"/>
    </source>
</evidence>
<dbReference type="InterPro" id="IPR029058">
    <property type="entry name" value="AB_hydrolase_fold"/>
</dbReference>
<evidence type="ECO:0000313" key="6">
    <source>
        <dbReference type="Proteomes" id="UP000016223"/>
    </source>
</evidence>
<dbReference type="KEGG" id="vpd:VAPA_1c28980"/>
<dbReference type="PATRIC" id="fig|1246301.3.peg.2932"/>
<dbReference type="AlphaFoldDB" id="T1XBR3"/>
<dbReference type="GO" id="GO:0016787">
    <property type="term" value="F:hydrolase activity"/>
    <property type="evidence" value="ECO:0007669"/>
    <property type="project" value="UniProtKB-KW"/>
</dbReference>
<feature type="signal peptide" evidence="3">
    <location>
        <begin position="1"/>
        <end position="20"/>
    </location>
</feature>
<organism evidence="5 6">
    <name type="scientific">Variovorax paradoxus B4</name>
    <dbReference type="NCBI Taxonomy" id="1246301"/>
    <lineage>
        <taxon>Bacteria</taxon>
        <taxon>Pseudomonadati</taxon>
        <taxon>Pseudomonadota</taxon>
        <taxon>Betaproteobacteria</taxon>
        <taxon>Burkholderiales</taxon>
        <taxon>Comamonadaceae</taxon>
        <taxon>Variovorax</taxon>
    </lineage>
</organism>
<feature type="region of interest" description="Disordered" evidence="2">
    <location>
        <begin position="284"/>
        <end position="304"/>
    </location>
</feature>
<dbReference type="InterPro" id="IPR049492">
    <property type="entry name" value="BD-FAE-like_dom"/>
</dbReference>
<accession>T1XBR3</accession>
<gene>
    <name evidence="5" type="ORF">VAPA_1c28980</name>
</gene>
<evidence type="ECO:0000256" key="3">
    <source>
        <dbReference type="SAM" id="SignalP"/>
    </source>
</evidence>
<dbReference type="Proteomes" id="UP000016223">
    <property type="component" value="Chromosome 1"/>
</dbReference>
<evidence type="ECO:0000259" key="4">
    <source>
        <dbReference type="Pfam" id="PF20434"/>
    </source>
</evidence>
<protein>
    <submittedName>
        <fullName evidence="5">Alpha/beta hydrolase fold-containing protein</fullName>
    </submittedName>
</protein>
<keyword evidence="3" id="KW-0732">Signal</keyword>
<dbReference type="Pfam" id="PF20434">
    <property type="entry name" value="BD-FAE"/>
    <property type="match status" value="1"/>
</dbReference>
<sequence>MKRLPMVCMALLLALPPAVAQEAGPTPSTTNVRLLADMPYGPDAQQRMDVYLPQQPRGAPVLVMVHGGAWMFGNKGAASVVDRKVEHWVRGQGFILVSVGYRFVPQVTPLEQAQDVARAVAAAQAHAASWGADPSRLVLVGHSAGAHLVALIGASSAIARQQGARRWLATVALDSAALDTVALMQRRHLPFYDRVFGNDAALWRAVSPTETLAPDAPPMLLVCSTQRRDGSCAQARQFAARVASAGGRADLLPLDLSHAAIDAELGLPGAYTADVDAFIRSVDKPARPATRSPPSSQAPSVEAR</sequence>
<dbReference type="RefSeq" id="WP_021007483.1">
    <property type="nucleotide sequence ID" value="NC_022247.1"/>
</dbReference>
<keyword evidence="1 5" id="KW-0378">Hydrolase</keyword>
<dbReference type="EMBL" id="CP003911">
    <property type="protein sequence ID" value="AGU49993.1"/>
    <property type="molecule type" value="Genomic_DNA"/>
</dbReference>
<dbReference type="PANTHER" id="PTHR48081:SF33">
    <property type="entry name" value="KYNURENINE FORMAMIDASE"/>
    <property type="match status" value="1"/>
</dbReference>
<dbReference type="SUPFAM" id="SSF53474">
    <property type="entry name" value="alpha/beta-Hydrolases"/>
    <property type="match status" value="1"/>
</dbReference>
<reference evidence="5 6" key="1">
    <citation type="submission" date="2012-10" db="EMBL/GenBank/DDBJ databases">
        <title>Genome sequence of Variovorax paradoxus B4.</title>
        <authorList>
            <person name="Schuldes J."/>
            <person name="Brandt U."/>
            <person name="Hiessl S."/>
            <person name="Wuebbeler J.H."/>
            <person name="Thuermer A."/>
            <person name="Steinbuechel A."/>
            <person name="Daniel R."/>
        </authorList>
    </citation>
    <scope>NUCLEOTIDE SEQUENCE [LARGE SCALE GENOMIC DNA]</scope>
    <source>
        <strain evidence="5 6">B4</strain>
    </source>
</reference>
<dbReference type="HOGENOM" id="CLU_012494_4_1_4"/>
<dbReference type="PANTHER" id="PTHR48081">
    <property type="entry name" value="AB HYDROLASE SUPERFAMILY PROTEIN C4A8.06C"/>
    <property type="match status" value="1"/>
</dbReference>
<dbReference type="Gene3D" id="3.40.50.1820">
    <property type="entry name" value="alpha/beta hydrolase"/>
    <property type="match status" value="1"/>
</dbReference>
<feature type="compositionally biased region" description="Low complexity" evidence="2">
    <location>
        <begin position="287"/>
        <end position="304"/>
    </location>
</feature>
<feature type="domain" description="BD-FAE-like" evidence="4">
    <location>
        <begin position="48"/>
        <end position="158"/>
    </location>
</feature>